<dbReference type="GO" id="GO:0005829">
    <property type="term" value="C:cytosol"/>
    <property type="evidence" value="ECO:0007669"/>
    <property type="project" value="TreeGrafter"/>
</dbReference>
<feature type="active site" description="For GATase activity" evidence="8">
    <location>
        <position position="2"/>
    </location>
</feature>
<evidence type="ECO:0000256" key="10">
    <source>
        <dbReference type="PIRSR" id="PIRSR001589-3"/>
    </source>
</evidence>
<evidence type="ECO:0000256" key="8">
    <source>
        <dbReference type="PIRSR" id="PIRSR001589-1"/>
    </source>
</evidence>
<dbReference type="InterPro" id="IPR014729">
    <property type="entry name" value="Rossmann-like_a/b/a_fold"/>
</dbReference>
<feature type="binding site" evidence="9">
    <location>
        <position position="99"/>
    </location>
    <ligand>
        <name>L-glutamine</name>
        <dbReference type="ChEBI" id="CHEBI:58359"/>
    </ligand>
</feature>
<evidence type="ECO:0000313" key="13">
    <source>
        <dbReference type="Proteomes" id="UP000030428"/>
    </source>
</evidence>
<dbReference type="InterPro" id="IPR033738">
    <property type="entry name" value="AsnB_N"/>
</dbReference>
<organism evidence="12 13">
    <name type="scientific">Candidatus Thiomargarita nelsonii</name>
    <dbReference type="NCBI Taxonomy" id="1003181"/>
    <lineage>
        <taxon>Bacteria</taxon>
        <taxon>Pseudomonadati</taxon>
        <taxon>Pseudomonadota</taxon>
        <taxon>Gammaproteobacteria</taxon>
        <taxon>Thiotrichales</taxon>
        <taxon>Thiotrichaceae</taxon>
        <taxon>Thiomargarita</taxon>
    </lineage>
</organism>
<proteinExistence type="inferred from homology"/>
<accession>A0A0A6RPH7</accession>
<dbReference type="PIRSF" id="PIRSF001589">
    <property type="entry name" value="Asn_synthetase_glu-h"/>
    <property type="match status" value="1"/>
</dbReference>
<name>A0A0A6RPH7_9GAMM</name>
<dbReference type="CDD" id="cd00712">
    <property type="entry name" value="AsnB"/>
    <property type="match status" value="1"/>
</dbReference>
<dbReference type="SUPFAM" id="SSF52402">
    <property type="entry name" value="Adenine nucleotide alpha hydrolases-like"/>
    <property type="match status" value="1"/>
</dbReference>
<dbReference type="EMBL" id="JSZA02000027">
    <property type="protein sequence ID" value="KHD05761.1"/>
    <property type="molecule type" value="Genomic_DNA"/>
</dbReference>
<dbReference type="Gene3D" id="3.60.20.10">
    <property type="entry name" value="Glutamine Phosphoribosylpyrophosphate, subunit 1, domain 1"/>
    <property type="match status" value="1"/>
</dbReference>
<dbReference type="NCBIfam" id="TIGR01536">
    <property type="entry name" value="asn_synth_AEB"/>
    <property type="match status" value="1"/>
</dbReference>
<dbReference type="GO" id="GO:0006529">
    <property type="term" value="P:asparagine biosynthetic process"/>
    <property type="evidence" value="ECO:0007669"/>
    <property type="project" value="UniProtKB-KW"/>
</dbReference>
<evidence type="ECO:0000256" key="1">
    <source>
        <dbReference type="ARBA" id="ARBA00005187"/>
    </source>
</evidence>
<dbReference type="GO" id="GO:0005524">
    <property type="term" value="F:ATP binding"/>
    <property type="evidence" value="ECO:0007669"/>
    <property type="project" value="UniProtKB-KW"/>
</dbReference>
<keyword evidence="13" id="KW-1185">Reference proteome</keyword>
<evidence type="ECO:0000256" key="7">
    <source>
        <dbReference type="ARBA" id="ARBA00048741"/>
    </source>
</evidence>
<dbReference type="InterPro" id="IPR017932">
    <property type="entry name" value="GATase_2_dom"/>
</dbReference>
<reference evidence="12 13" key="1">
    <citation type="journal article" date="2016" name="Front. Microbiol.">
        <title>Single-Cell (Meta-)Genomics of a Dimorphic Candidatus Thiomargarita nelsonii Reveals Genomic Plasticity.</title>
        <authorList>
            <person name="Flood B.E."/>
            <person name="Fliss P."/>
            <person name="Jones D.S."/>
            <person name="Dick G.J."/>
            <person name="Jain S."/>
            <person name="Kaster A.K."/>
            <person name="Winkel M."/>
            <person name="Mussmann M."/>
            <person name="Bailey J."/>
        </authorList>
    </citation>
    <scope>NUCLEOTIDE SEQUENCE [LARGE SCALE GENOMIC DNA]</scope>
    <source>
        <strain evidence="12">Hydrate Ridge</strain>
    </source>
</reference>
<comment type="caution">
    <text evidence="12">The sequence shown here is derived from an EMBL/GenBank/DDBJ whole genome shotgun (WGS) entry which is preliminary data.</text>
</comment>
<comment type="pathway">
    <text evidence="1">Amino-acid biosynthesis; L-asparagine biosynthesis; L-asparagine from L-aspartate (L-Gln route): step 1/1.</text>
</comment>
<keyword evidence="5 9" id="KW-0067">ATP-binding</keyword>
<dbReference type="PROSITE" id="PS51278">
    <property type="entry name" value="GATASE_TYPE_2"/>
    <property type="match status" value="1"/>
</dbReference>
<dbReference type="InterPro" id="IPR001962">
    <property type="entry name" value="Asn_synthase"/>
</dbReference>
<dbReference type="EC" id="6.3.5.4" evidence="3"/>
<evidence type="ECO:0000256" key="3">
    <source>
        <dbReference type="ARBA" id="ARBA00012737"/>
    </source>
</evidence>
<evidence type="ECO:0000256" key="5">
    <source>
        <dbReference type="ARBA" id="ARBA00022840"/>
    </source>
</evidence>
<evidence type="ECO:0000256" key="2">
    <source>
        <dbReference type="ARBA" id="ARBA00005752"/>
    </source>
</evidence>
<comment type="similarity">
    <text evidence="2">Belongs to the asparagine synthetase family.</text>
</comment>
<dbReference type="Gene3D" id="3.40.50.620">
    <property type="entry name" value="HUPs"/>
    <property type="match status" value="1"/>
</dbReference>
<dbReference type="CDD" id="cd01991">
    <property type="entry name" value="Asn_synthase_B_C"/>
    <property type="match status" value="1"/>
</dbReference>
<dbReference type="PANTHER" id="PTHR43284">
    <property type="entry name" value="ASPARAGINE SYNTHETASE (GLUTAMINE-HYDROLYZING)"/>
    <property type="match status" value="1"/>
</dbReference>
<feature type="binding site" evidence="9">
    <location>
        <position position="289"/>
    </location>
    <ligand>
        <name>ATP</name>
        <dbReference type="ChEBI" id="CHEBI:30616"/>
    </ligand>
</feature>
<dbReference type="InterPro" id="IPR006426">
    <property type="entry name" value="Asn_synth_AEB"/>
</dbReference>
<dbReference type="GO" id="GO:0004066">
    <property type="term" value="F:asparagine synthase (glutamine-hydrolyzing) activity"/>
    <property type="evidence" value="ECO:0007669"/>
    <property type="project" value="UniProtKB-EC"/>
</dbReference>
<keyword evidence="6 8" id="KW-0315">Glutamine amidotransferase</keyword>
<evidence type="ECO:0000256" key="6">
    <source>
        <dbReference type="ARBA" id="ARBA00022962"/>
    </source>
</evidence>
<feature type="site" description="Important for beta-aspartyl-AMP intermediate formation" evidence="10">
    <location>
        <position position="364"/>
    </location>
</feature>
<evidence type="ECO:0000313" key="12">
    <source>
        <dbReference type="EMBL" id="KHD05761.1"/>
    </source>
</evidence>
<keyword evidence="8" id="KW-0028">Amino-acid biosynthesis</keyword>
<dbReference type="InterPro" id="IPR051786">
    <property type="entry name" value="ASN_synthetase/amidase"/>
</dbReference>
<keyword evidence="4 9" id="KW-0547">Nucleotide-binding</keyword>
<protein>
    <recommendedName>
        <fullName evidence="3">asparagine synthase (glutamine-hydrolyzing)</fullName>
        <ecNumber evidence="3">6.3.5.4</ecNumber>
    </recommendedName>
</protein>
<evidence type="ECO:0000256" key="4">
    <source>
        <dbReference type="ARBA" id="ARBA00022741"/>
    </source>
</evidence>
<sequence>MCGISGFFSPTQKFTKSDLQQMTQVLYHRGPDAEGYFFDGLCGLGHRRLSILDLSENANQPMFSQSFLTSRFVIVFNGEVYNFHEVAKGLEVKLKTSCDTEVILEAFVQKGIDFVHELNGMFALAIYDKQKQTLYLVRDRIGIKPLYYFWDGNNFAFASELKSLIALSHLDKQISQEAICDFLHLGYIPAPKSIYQNIFKLPPGNWLSVSKKGLELKKYWCLKDKISHNTLTPETEAKEQLHNLLQSAVKYRLISDVPLGIFLSGGIDSSLVTALATNLSTQKVNTFSIGFKENKFNESEFAKKVAHHLDTNHHEFIISTVEAKKLIPDLMNIYDEPFADSSAIPTLLVSKLAKEYVTVVLGGDGGDELFFGYGMYQWAKRLSNPLLKTFRKPISKLLKQLQADKYQKASDLFNYPDENHLASHLFSQEQHLFSSKEIANLLINPLVTGKQKLTSHNRHLTPMEKQALFDLEYYLPDDLLVKVDRATMQHSLEARVPLLDYRVIEFALNLSPELKFKNGVSKYLLKQVLYQYVPEALFNRPKWGFSIPLVDWLQTDLKYLLDDYLSKTVINYFGIVKYESVEQLKIQFLAGKNYLYNRLWTLIILHKFLMEHESRK</sequence>
<comment type="catalytic activity">
    <reaction evidence="7">
        <text>L-aspartate + L-glutamine + ATP + H2O = L-asparagine + L-glutamate + AMP + diphosphate + H(+)</text>
        <dbReference type="Rhea" id="RHEA:12228"/>
        <dbReference type="ChEBI" id="CHEBI:15377"/>
        <dbReference type="ChEBI" id="CHEBI:15378"/>
        <dbReference type="ChEBI" id="CHEBI:29985"/>
        <dbReference type="ChEBI" id="CHEBI:29991"/>
        <dbReference type="ChEBI" id="CHEBI:30616"/>
        <dbReference type="ChEBI" id="CHEBI:33019"/>
        <dbReference type="ChEBI" id="CHEBI:58048"/>
        <dbReference type="ChEBI" id="CHEBI:58359"/>
        <dbReference type="ChEBI" id="CHEBI:456215"/>
        <dbReference type="EC" id="6.3.5.4"/>
    </reaction>
</comment>
<dbReference type="AlphaFoldDB" id="A0A0A6RPH7"/>
<dbReference type="InterPro" id="IPR029055">
    <property type="entry name" value="Ntn_hydrolases_N"/>
</dbReference>
<dbReference type="Proteomes" id="UP000030428">
    <property type="component" value="Unassembled WGS sequence"/>
</dbReference>
<feature type="domain" description="Glutamine amidotransferase type-2" evidence="11">
    <location>
        <begin position="2"/>
        <end position="212"/>
    </location>
</feature>
<dbReference type="Pfam" id="PF13537">
    <property type="entry name" value="GATase_7"/>
    <property type="match status" value="1"/>
</dbReference>
<dbReference type="Pfam" id="PF00733">
    <property type="entry name" value="Asn_synthase"/>
    <property type="match status" value="1"/>
</dbReference>
<evidence type="ECO:0000259" key="11">
    <source>
        <dbReference type="PROSITE" id="PS51278"/>
    </source>
</evidence>
<dbReference type="PANTHER" id="PTHR43284:SF1">
    <property type="entry name" value="ASPARAGINE SYNTHETASE"/>
    <property type="match status" value="1"/>
</dbReference>
<keyword evidence="8" id="KW-0061">Asparagine biosynthesis</keyword>
<dbReference type="SUPFAM" id="SSF56235">
    <property type="entry name" value="N-terminal nucleophile aminohydrolases (Ntn hydrolases)"/>
    <property type="match status" value="1"/>
</dbReference>
<gene>
    <name evidence="12" type="ORF">PN36_08945</name>
</gene>
<evidence type="ECO:0000256" key="9">
    <source>
        <dbReference type="PIRSR" id="PIRSR001589-2"/>
    </source>
</evidence>